<feature type="domain" description="C2" evidence="4">
    <location>
        <begin position="221"/>
        <end position="343"/>
    </location>
</feature>
<dbReference type="InterPro" id="IPR000008">
    <property type="entry name" value="C2_dom"/>
</dbReference>
<protein>
    <recommendedName>
        <fullName evidence="4">C2 domain-containing protein</fullName>
    </recommendedName>
</protein>
<evidence type="ECO:0000256" key="2">
    <source>
        <dbReference type="ARBA" id="ARBA00022737"/>
    </source>
</evidence>
<dbReference type="Proteomes" id="UP000801492">
    <property type="component" value="Unassembled WGS sequence"/>
</dbReference>
<dbReference type="CDD" id="cd04020">
    <property type="entry name" value="C2B_SLP_1-2-3-4"/>
    <property type="match status" value="1"/>
</dbReference>
<feature type="domain" description="C2" evidence="4">
    <location>
        <begin position="73"/>
        <end position="195"/>
    </location>
</feature>
<dbReference type="PRINTS" id="PR00360">
    <property type="entry name" value="C2DOMAIN"/>
</dbReference>
<dbReference type="AlphaFoldDB" id="A0A8K0D3Q8"/>
<name>A0A8K0D3Q8_IGNLU</name>
<evidence type="ECO:0000259" key="4">
    <source>
        <dbReference type="PROSITE" id="PS50004"/>
    </source>
</evidence>
<evidence type="ECO:0000256" key="1">
    <source>
        <dbReference type="ARBA" id="ARBA00004370"/>
    </source>
</evidence>
<sequence>MLVTKRLSKSETFSPVAHCCQKDTSLASSQKWRSNEENIDRLVAVDDSRSKLCVRSDSVGSTYSGAGLYDTAVRGQVEFGLRYNYQACALDILIKQCKDLAAVDIKRNRSDPYVKVYLLPDRSKSGKRKTKVKKNTLNPVFDESLKFHISLNDLEERTLWLTAWHYDKFGRNEFLGEVLMSLENEVFDEPTFKWYYLQERIEPFEDVFSFTGDILVGLKFVPTDMRVQKTGKRSFGALHVKIKEARNLIAVKGNGTSDPFCKSYLLPDRSGSSKQKTAVIRKTINAAWNHTFIYNYVTLTELSERCLELTVWDHDRLGSHEFLGGVRFSLGTGKYNGKSVDWMDSSGEEISMWKSMLERPNFWVEGCFSLRPGPTKLTSKRQERRLRA</sequence>
<reference evidence="5" key="1">
    <citation type="submission" date="2019-08" db="EMBL/GenBank/DDBJ databases">
        <title>The genome of the North American firefly Photinus pyralis.</title>
        <authorList>
            <consortium name="Photinus pyralis genome working group"/>
            <person name="Fallon T.R."/>
            <person name="Sander Lower S.E."/>
            <person name="Weng J.-K."/>
        </authorList>
    </citation>
    <scope>NUCLEOTIDE SEQUENCE</scope>
    <source>
        <strain evidence="5">TRF0915ILg1</strain>
        <tissue evidence="5">Whole body</tissue>
    </source>
</reference>
<evidence type="ECO:0000256" key="3">
    <source>
        <dbReference type="ARBA" id="ARBA00023136"/>
    </source>
</evidence>
<dbReference type="GO" id="GO:0042043">
    <property type="term" value="F:neurexin family protein binding"/>
    <property type="evidence" value="ECO:0007669"/>
    <property type="project" value="TreeGrafter"/>
</dbReference>
<dbReference type="PANTHER" id="PTHR45716">
    <property type="entry name" value="BITESIZE, ISOFORM I"/>
    <property type="match status" value="1"/>
</dbReference>
<organism evidence="5 6">
    <name type="scientific">Ignelater luminosus</name>
    <name type="common">Cucubano</name>
    <name type="synonym">Pyrophorus luminosus</name>
    <dbReference type="NCBI Taxonomy" id="2038154"/>
    <lineage>
        <taxon>Eukaryota</taxon>
        <taxon>Metazoa</taxon>
        <taxon>Ecdysozoa</taxon>
        <taxon>Arthropoda</taxon>
        <taxon>Hexapoda</taxon>
        <taxon>Insecta</taxon>
        <taxon>Pterygota</taxon>
        <taxon>Neoptera</taxon>
        <taxon>Endopterygota</taxon>
        <taxon>Coleoptera</taxon>
        <taxon>Polyphaga</taxon>
        <taxon>Elateriformia</taxon>
        <taxon>Elateroidea</taxon>
        <taxon>Elateridae</taxon>
        <taxon>Agrypninae</taxon>
        <taxon>Pyrophorini</taxon>
        <taxon>Ignelater</taxon>
    </lineage>
</organism>
<dbReference type="Pfam" id="PF00168">
    <property type="entry name" value="C2"/>
    <property type="match status" value="2"/>
</dbReference>
<proteinExistence type="predicted"/>
<dbReference type="Gene3D" id="2.60.40.150">
    <property type="entry name" value="C2 domain"/>
    <property type="match status" value="2"/>
</dbReference>
<accession>A0A8K0D3Q8</accession>
<dbReference type="CDD" id="cd08521">
    <property type="entry name" value="C2A_SLP"/>
    <property type="match status" value="1"/>
</dbReference>
<comment type="caution">
    <text evidence="5">The sequence shown here is derived from an EMBL/GenBank/DDBJ whole genome shotgun (WGS) entry which is preliminary data.</text>
</comment>
<dbReference type="EMBL" id="VTPC01005460">
    <property type="protein sequence ID" value="KAF2895983.1"/>
    <property type="molecule type" value="Genomic_DNA"/>
</dbReference>
<dbReference type="OrthoDB" id="195679at2759"/>
<dbReference type="InterPro" id="IPR035892">
    <property type="entry name" value="C2_domain_sf"/>
</dbReference>
<keyword evidence="2" id="KW-0677">Repeat</keyword>
<keyword evidence="3" id="KW-0472">Membrane</keyword>
<dbReference type="SUPFAM" id="SSF49562">
    <property type="entry name" value="C2 domain (Calcium/lipid-binding domain, CaLB)"/>
    <property type="match status" value="2"/>
</dbReference>
<comment type="subcellular location">
    <subcellularLocation>
        <location evidence="1">Membrane</location>
    </subcellularLocation>
</comment>
<dbReference type="InterPro" id="IPR001565">
    <property type="entry name" value="Synaptotagmin"/>
</dbReference>
<dbReference type="PROSITE" id="PS50004">
    <property type="entry name" value="C2"/>
    <property type="match status" value="2"/>
</dbReference>
<dbReference type="FunFam" id="2.60.40.150:FF:000006">
    <property type="entry name" value="Synaptotagmin-like 5, isoform CRA_a"/>
    <property type="match status" value="1"/>
</dbReference>
<dbReference type="PANTHER" id="PTHR45716:SF2">
    <property type="entry name" value="BITESIZE, ISOFORM I"/>
    <property type="match status" value="1"/>
</dbReference>
<dbReference type="GO" id="GO:0005886">
    <property type="term" value="C:plasma membrane"/>
    <property type="evidence" value="ECO:0007669"/>
    <property type="project" value="TreeGrafter"/>
</dbReference>
<dbReference type="GO" id="GO:0006887">
    <property type="term" value="P:exocytosis"/>
    <property type="evidence" value="ECO:0007669"/>
    <property type="project" value="TreeGrafter"/>
</dbReference>
<keyword evidence="6" id="KW-1185">Reference proteome</keyword>
<dbReference type="SMART" id="SM00239">
    <property type="entry name" value="C2"/>
    <property type="match status" value="2"/>
</dbReference>
<gene>
    <name evidence="5" type="ORF">ILUMI_10192</name>
</gene>
<dbReference type="InterPro" id="IPR043567">
    <property type="entry name" value="SYTL1-5_C2B"/>
</dbReference>
<dbReference type="GO" id="GO:0070382">
    <property type="term" value="C:exocytic vesicle"/>
    <property type="evidence" value="ECO:0007669"/>
    <property type="project" value="TreeGrafter"/>
</dbReference>
<evidence type="ECO:0000313" key="6">
    <source>
        <dbReference type="Proteomes" id="UP000801492"/>
    </source>
</evidence>
<evidence type="ECO:0000313" key="5">
    <source>
        <dbReference type="EMBL" id="KAF2895983.1"/>
    </source>
</evidence>
<dbReference type="PRINTS" id="PR00399">
    <property type="entry name" value="SYNAPTOTAGMN"/>
</dbReference>